<gene>
    <name evidence="1" type="ORF">MRB53_034060</name>
</gene>
<dbReference type="Proteomes" id="UP001234297">
    <property type="component" value="Chromosome 11"/>
</dbReference>
<protein>
    <submittedName>
        <fullName evidence="1">Uncharacterized protein</fullName>
    </submittedName>
</protein>
<proteinExistence type="predicted"/>
<name>A0ACC2KWI8_PERAE</name>
<evidence type="ECO:0000313" key="2">
    <source>
        <dbReference type="Proteomes" id="UP001234297"/>
    </source>
</evidence>
<accession>A0ACC2KWI8</accession>
<evidence type="ECO:0000313" key="1">
    <source>
        <dbReference type="EMBL" id="KAJ8625530.1"/>
    </source>
</evidence>
<organism evidence="1 2">
    <name type="scientific">Persea americana</name>
    <name type="common">Avocado</name>
    <dbReference type="NCBI Taxonomy" id="3435"/>
    <lineage>
        <taxon>Eukaryota</taxon>
        <taxon>Viridiplantae</taxon>
        <taxon>Streptophyta</taxon>
        <taxon>Embryophyta</taxon>
        <taxon>Tracheophyta</taxon>
        <taxon>Spermatophyta</taxon>
        <taxon>Magnoliopsida</taxon>
        <taxon>Magnoliidae</taxon>
        <taxon>Laurales</taxon>
        <taxon>Lauraceae</taxon>
        <taxon>Persea</taxon>
    </lineage>
</organism>
<sequence>MHLIRLKSTAEMNGKHRRQKPKLDRRNAVKNIDYEAEAEAEAVSSSSSTYESSSSFDARALFLSDPFAGYTSFRIQGFEDGEFDRICRSLGLSGPDDFGISVADWEARKPFHQNPSKALETEKEKDLVVDSRVSVRVCDKLPQIKRAESQSIGGGGGGIKGIRPPLVIALPPSFLAPPPSMSLPVLEKAGSTWDILRSLAPEGERRCVDEEGEGEEGIDRLDVGREEERGIRLRGSGDFSRSYSFSNSDDDDDDSSSTTTTEGMQFVSPDGSFRRSFRSWIRGQLIGSGSFGTVYEGITDDGYFVAVKEVSLLDKGSQAQQCIHQLEHEIALLSQFEHENIVRYLGTDKEEAKLYIFLELMPQGSLLSLYQKYRLQDSQVSVYTRQILNGLKYLHDRNVVHRDIKCANILVDSTGSVKLADFGLAKETCKINMLKSCKGSAHWMAPEVVNPHKTSGYGHAADIWSLGCTVLEMLTRQLPYSHLEWTQAVFRIGRGEPPPIPSSLSKEARDFIKKCLQVKSSTSGSQRRDEAPLLHPMSSGPSISTQMGSC</sequence>
<keyword evidence="2" id="KW-1185">Reference proteome</keyword>
<reference evidence="1 2" key="1">
    <citation type="journal article" date="2022" name="Hortic Res">
        <title>A haplotype resolved chromosomal level avocado genome allows analysis of novel avocado genes.</title>
        <authorList>
            <person name="Nath O."/>
            <person name="Fletcher S.J."/>
            <person name="Hayward A."/>
            <person name="Shaw L.M."/>
            <person name="Masouleh A.K."/>
            <person name="Furtado A."/>
            <person name="Henry R.J."/>
            <person name="Mitter N."/>
        </authorList>
    </citation>
    <scope>NUCLEOTIDE SEQUENCE [LARGE SCALE GENOMIC DNA]</scope>
    <source>
        <strain evidence="2">cv. Hass</strain>
    </source>
</reference>
<comment type="caution">
    <text evidence="1">The sequence shown here is derived from an EMBL/GenBank/DDBJ whole genome shotgun (WGS) entry which is preliminary data.</text>
</comment>
<dbReference type="EMBL" id="CM056819">
    <property type="protein sequence ID" value="KAJ8625530.1"/>
    <property type="molecule type" value="Genomic_DNA"/>
</dbReference>